<sequence length="274" mass="31092">MRKILIAFDGVHYSDSALSFAAKLNEKAQVLIAGAFLPQTNIANLWLYFGTGVSGKELLSLAGEDEKEAIQKNITRFEHYCIDHGIEYRVHKDYLDFAIPELIKESRFADLLIISSESFYASIKNEPNEYLEETLHDIECPIILVPDQFEFPACNILAYDGGESSVHAIKQFSYLLPELTSNETMLVCANDNVNEPLPDELNMAELAARHFSSFSLLKFEPDPKKYFNTWLSEEKAAILVSGAYGRSSLYRLFHKSFIAETIKEHQIPIFIAHK</sequence>
<reference evidence="1 2" key="1">
    <citation type="submission" date="2016-10" db="EMBL/GenBank/DDBJ databases">
        <authorList>
            <person name="Varghese N."/>
            <person name="Submissions S."/>
        </authorList>
    </citation>
    <scope>NUCLEOTIDE SEQUENCE [LARGE SCALE GENOMIC DNA]</scope>
    <source>
        <strain evidence="1 2">DSM 25353</strain>
    </source>
</reference>
<proteinExistence type="predicted"/>
<accession>A0A8X8LDP8</accession>
<dbReference type="Proteomes" id="UP000198711">
    <property type="component" value="Unassembled WGS sequence"/>
</dbReference>
<evidence type="ECO:0008006" key="3">
    <source>
        <dbReference type="Google" id="ProtNLM"/>
    </source>
</evidence>
<organism evidence="1 2">
    <name type="scientific">Hydrobacter penzbergensis</name>
    <dbReference type="NCBI Taxonomy" id="1235997"/>
    <lineage>
        <taxon>Bacteria</taxon>
        <taxon>Pseudomonadati</taxon>
        <taxon>Bacteroidota</taxon>
        <taxon>Chitinophagia</taxon>
        <taxon>Chitinophagales</taxon>
        <taxon>Chitinophagaceae</taxon>
        <taxon>Hydrobacter</taxon>
    </lineage>
</organism>
<evidence type="ECO:0000313" key="2">
    <source>
        <dbReference type="Proteomes" id="UP000198711"/>
    </source>
</evidence>
<name>A0A8X8LDP8_9BACT</name>
<keyword evidence="2" id="KW-1185">Reference proteome</keyword>
<protein>
    <recommendedName>
        <fullName evidence="3">Universal stress protein family protein</fullName>
    </recommendedName>
</protein>
<dbReference type="EMBL" id="FNNO01000007">
    <property type="protein sequence ID" value="SDW92923.1"/>
    <property type="molecule type" value="Genomic_DNA"/>
</dbReference>
<dbReference type="RefSeq" id="WP_092723724.1">
    <property type="nucleotide sequence ID" value="NZ_FNNO01000007.1"/>
</dbReference>
<evidence type="ECO:0000313" key="1">
    <source>
        <dbReference type="EMBL" id="SDW92923.1"/>
    </source>
</evidence>
<dbReference type="Gene3D" id="3.40.50.12370">
    <property type="match status" value="1"/>
</dbReference>
<gene>
    <name evidence="1" type="ORF">SAMN05444410_10772</name>
</gene>
<comment type="caution">
    <text evidence="1">The sequence shown here is derived from an EMBL/GenBank/DDBJ whole genome shotgun (WGS) entry which is preliminary data.</text>
</comment>
<dbReference type="SUPFAM" id="SSF52402">
    <property type="entry name" value="Adenine nucleotide alpha hydrolases-like"/>
    <property type="match status" value="1"/>
</dbReference>
<dbReference type="AlphaFoldDB" id="A0A8X8LDP8"/>